<dbReference type="PANTHER" id="PTHR38431:SF1">
    <property type="entry name" value="BLL2305 PROTEIN"/>
    <property type="match status" value="1"/>
</dbReference>
<protein>
    <submittedName>
        <fullName evidence="3">Helix-turn-helix domain-containing protein</fullName>
    </submittedName>
</protein>
<dbReference type="RefSeq" id="WP_137100866.1">
    <property type="nucleotide sequence ID" value="NZ_CP039865.1"/>
</dbReference>
<gene>
    <name evidence="3" type="ORF">E8L99_18120</name>
</gene>
<dbReference type="AlphaFoldDB" id="A0A4D7QRI1"/>
<dbReference type="EMBL" id="CP039865">
    <property type="protein sequence ID" value="QCK87537.1"/>
    <property type="molecule type" value="Genomic_DNA"/>
</dbReference>
<reference evidence="3 4" key="1">
    <citation type="submission" date="2019-04" db="EMBL/GenBank/DDBJ databases">
        <title>Phreatobacter aquaticus sp. nov.</title>
        <authorList>
            <person name="Choi A."/>
            <person name="Baek K."/>
        </authorList>
    </citation>
    <scope>NUCLEOTIDE SEQUENCE [LARGE SCALE GENOMIC DNA]</scope>
    <source>
        <strain evidence="3 4">NMCR1094</strain>
    </source>
</reference>
<accession>A0A4D7QRI1</accession>
<sequence>MQDYVYLSTEEATAYLKLKERKLYELVSTGSIPCTKVTGRWLFPRAALDRWLATGLSQPGGVQAALPPAIIGGSHDPLLEWAVRRSGSGLALLSEGSQAGLDRLVRNEVAIAAIHLHGAGDDEDANLAAVRSSAGLADTVIIGFARREQGLLLGPGNPLGIADLADAVARQARFGLRQRGAGAQLLLDKLLADAGLAASALTAGEGVHATGPDLALAIGSGEIDCGIGARSVAATHGLDFVPLVWERFDLVLNRRVYFEPAAQALFQLVAKAEFARRAAAFGGYDVTQAGRVRLNR</sequence>
<dbReference type="NCBIfam" id="TIGR01764">
    <property type="entry name" value="excise"/>
    <property type="match status" value="1"/>
</dbReference>
<dbReference type="PANTHER" id="PTHR38431">
    <property type="entry name" value="BLL2305 PROTEIN"/>
    <property type="match status" value="1"/>
</dbReference>
<name>A0A4D7QRI1_9HYPH</name>
<dbReference type="Pfam" id="PF12728">
    <property type="entry name" value="HTH_17"/>
    <property type="match status" value="1"/>
</dbReference>
<dbReference type="InterPro" id="IPR024370">
    <property type="entry name" value="PBP_domain"/>
</dbReference>
<evidence type="ECO:0000259" key="1">
    <source>
        <dbReference type="Pfam" id="PF12727"/>
    </source>
</evidence>
<feature type="domain" description="Helix-turn-helix" evidence="2">
    <location>
        <begin position="6"/>
        <end position="53"/>
    </location>
</feature>
<dbReference type="KEGG" id="paqt:E8L99_18120"/>
<dbReference type="GO" id="GO:0003677">
    <property type="term" value="F:DNA binding"/>
    <property type="evidence" value="ECO:0007669"/>
    <property type="project" value="InterPro"/>
</dbReference>
<dbReference type="InterPro" id="IPR041657">
    <property type="entry name" value="HTH_17"/>
</dbReference>
<dbReference type="Pfam" id="PF12727">
    <property type="entry name" value="PBP_like"/>
    <property type="match status" value="1"/>
</dbReference>
<proteinExistence type="predicted"/>
<dbReference type="OrthoDB" id="9805928at2"/>
<evidence type="ECO:0000313" key="3">
    <source>
        <dbReference type="EMBL" id="QCK87537.1"/>
    </source>
</evidence>
<keyword evidence="4" id="KW-1185">Reference proteome</keyword>
<dbReference type="Proteomes" id="UP000298588">
    <property type="component" value="Chromosome"/>
</dbReference>
<evidence type="ECO:0000259" key="2">
    <source>
        <dbReference type="Pfam" id="PF12728"/>
    </source>
</evidence>
<evidence type="ECO:0000313" key="4">
    <source>
        <dbReference type="Proteomes" id="UP000298588"/>
    </source>
</evidence>
<organism evidence="3 4">
    <name type="scientific">Phreatobacter aquaticus</name>
    <dbReference type="NCBI Taxonomy" id="2570229"/>
    <lineage>
        <taxon>Bacteria</taxon>
        <taxon>Pseudomonadati</taxon>
        <taxon>Pseudomonadota</taxon>
        <taxon>Alphaproteobacteria</taxon>
        <taxon>Hyphomicrobiales</taxon>
        <taxon>Phreatobacteraceae</taxon>
        <taxon>Phreatobacter</taxon>
    </lineage>
</organism>
<feature type="domain" description="PBP" evidence="1">
    <location>
        <begin position="85"/>
        <end position="268"/>
    </location>
</feature>
<dbReference type="InterPro" id="IPR010093">
    <property type="entry name" value="SinI_DNA-bd"/>
</dbReference>